<evidence type="ECO:0000313" key="14">
    <source>
        <dbReference type="EMBL" id="AMR73397.1"/>
    </source>
</evidence>
<evidence type="ECO:0000256" key="10">
    <source>
        <dbReference type="ARBA" id="ARBA00023274"/>
    </source>
</evidence>
<evidence type="ECO:0000256" key="11">
    <source>
        <dbReference type="ARBA" id="ARBA00033344"/>
    </source>
</evidence>
<evidence type="ECO:0000256" key="12">
    <source>
        <dbReference type="ARBA" id="ARBA00046210"/>
    </source>
</evidence>
<evidence type="ECO:0000313" key="17">
    <source>
        <dbReference type="Proteomes" id="UP000593780"/>
    </source>
</evidence>
<comment type="subcellular location">
    <subcellularLocation>
        <location evidence="2">Virion</location>
    </subcellularLocation>
</comment>
<protein>
    <recommendedName>
        <fullName evidence="4">Nucleoprotein</fullName>
    </recommendedName>
    <alternativeName>
        <fullName evidence="11">Nucleocapsid protein</fullName>
    </alternativeName>
</protein>
<evidence type="ECO:0000256" key="1">
    <source>
        <dbReference type="ARBA" id="ARBA00001936"/>
    </source>
</evidence>
<comment type="similarity">
    <text evidence="3">Belongs to the nairovirus nucleocapsid protein family.</text>
</comment>
<comment type="function">
    <text evidence="12">Binds dsRNA and ssRNA and probably participates in the packaging of viral genome. In the dsRNA binding mode, the nucleocapsid protein specifically binds to the vRNA panhandle secondary structure formed at the termini of viral genome. Does not discriminate between viral and nonviral RNAs through ssRNA binding mode. Displays dsDNA endonuclease activity that is sequence non-specific.</text>
</comment>
<dbReference type="RefSeq" id="YP_010839927.1">
    <property type="nucleotide sequence ID" value="NC_078250.1"/>
</dbReference>
<evidence type="ECO:0000256" key="5">
    <source>
        <dbReference type="ARBA" id="ARBA00022497"/>
    </source>
</evidence>
<dbReference type="GeneID" id="80550158"/>
<organism evidence="14 16">
    <name type="scientific">Taggert virus</name>
    <dbReference type="NCBI Taxonomy" id="487050"/>
    <lineage>
        <taxon>Viruses</taxon>
        <taxon>Riboviria</taxon>
        <taxon>Orthornavirae</taxon>
        <taxon>Negarnaviricota</taxon>
        <taxon>Polyploviricotina</taxon>
        <taxon>Bunyaviricetes</taxon>
        <taxon>Hareavirales</taxon>
        <taxon>Nairoviridae</taxon>
        <taxon>Orthonairovirus</taxon>
        <taxon>Orthonairovirus macquariense</taxon>
    </lineage>
</organism>
<comment type="subunit">
    <text evidence="13">Probable homooligomer; forms a double superhelical polymer. Monomer.</text>
</comment>
<proteinExistence type="inferred from homology"/>
<keyword evidence="5" id="KW-1139">Helical capsid protein</keyword>
<keyword evidence="16" id="KW-1185">Reference proteome</keyword>
<evidence type="ECO:0000256" key="13">
    <source>
        <dbReference type="ARBA" id="ARBA00046354"/>
    </source>
</evidence>
<evidence type="ECO:0000256" key="7">
    <source>
        <dbReference type="ARBA" id="ARBA00022844"/>
    </source>
</evidence>
<evidence type="ECO:0000256" key="6">
    <source>
        <dbReference type="ARBA" id="ARBA00022561"/>
    </source>
</evidence>
<dbReference type="GO" id="GO:0019013">
    <property type="term" value="C:viral nucleocapsid"/>
    <property type="evidence" value="ECO:0007669"/>
    <property type="project" value="UniProtKB-KW"/>
</dbReference>
<dbReference type="Pfam" id="PF02477">
    <property type="entry name" value="Nairo_nucleo"/>
    <property type="match status" value="1"/>
</dbReference>
<keyword evidence="9 14" id="KW-0543">Viral nucleoprotein</keyword>
<dbReference type="Proteomes" id="UP000096131">
    <property type="component" value="Genome"/>
</dbReference>
<dbReference type="GO" id="GO:0019029">
    <property type="term" value="C:helical viral capsid"/>
    <property type="evidence" value="ECO:0007669"/>
    <property type="project" value="UniProtKB-KW"/>
</dbReference>
<name>A0A142J8F8_9VIRU</name>
<dbReference type="Gene3D" id="1.20.58.1110">
    <property type="match status" value="1"/>
</dbReference>
<dbReference type="GO" id="GO:0003723">
    <property type="term" value="F:RNA binding"/>
    <property type="evidence" value="ECO:0007669"/>
    <property type="project" value="UniProtKB-KW"/>
</dbReference>
<keyword evidence="6" id="KW-0167">Capsid protein</keyword>
<evidence type="ECO:0000256" key="3">
    <source>
        <dbReference type="ARBA" id="ARBA00009355"/>
    </source>
</evidence>
<keyword evidence="7" id="KW-0946">Virion</keyword>
<reference evidence="14 16" key="1">
    <citation type="journal article" date="2016" name="Virol Rep">
        <title>Newly characterized arboviruses of northern Australia.</title>
        <authorList>
            <person name="Huang B."/>
            <person name="Allcock R."/>
            <person name="Warrilow D."/>
        </authorList>
    </citation>
    <scope>NUCLEOTIDE SEQUENCE [LARGE SCALE GENOMIC DNA]</scope>
    <source>
        <strain evidence="14">MI14850</strain>
    </source>
</reference>
<dbReference type="Proteomes" id="UP000593780">
    <property type="component" value="Genome"/>
</dbReference>
<dbReference type="KEGG" id="vg:80550158"/>
<dbReference type="InterPro" id="IPR003486">
    <property type="entry name" value="Nairo_nucleocap"/>
</dbReference>
<dbReference type="EMBL" id="KT820207">
    <property type="protein sequence ID" value="AMR73397.1"/>
    <property type="molecule type" value="Viral_cRNA"/>
</dbReference>
<comment type="cofactor">
    <cofactor evidence="1">
        <name>Mn(2+)</name>
        <dbReference type="ChEBI" id="CHEBI:29035"/>
    </cofactor>
</comment>
<evidence type="ECO:0000256" key="4">
    <source>
        <dbReference type="ARBA" id="ARBA00014389"/>
    </source>
</evidence>
<evidence type="ECO:0000256" key="8">
    <source>
        <dbReference type="ARBA" id="ARBA00022884"/>
    </source>
</evidence>
<reference evidence="15 17" key="2">
    <citation type="journal article" date="2016" name="Viruses">
        <title>Genomic Characterization of the Genus Nairovirus (Family Bunyaviridae).</title>
        <authorList>
            <person name="Kuhn J.H."/>
            <person name="Wiley M.R."/>
            <person name="Rodriguez S.E."/>
            <person name="Bao Y."/>
            <person name="Prieto K."/>
            <person name="Travassos da Rosa A.P."/>
            <person name="Guzman H."/>
            <person name="Savji N."/>
            <person name="Ladner J.T."/>
            <person name="Tesh R.B."/>
            <person name="Wada J."/>
            <person name="Jahrling P.B."/>
            <person name="Bente D.A."/>
            <person name="Palacios G."/>
        </authorList>
    </citation>
    <scope>NUCLEOTIDE SEQUENCE [LARGE SCALE GENOMIC DNA]</scope>
    <source>
        <strain evidence="15 17">Ml14850</strain>
    </source>
</reference>
<dbReference type="EMBL" id="KU925493">
    <property type="protein sequence ID" value="AMT75430.1"/>
    <property type="molecule type" value="Viral_cRNA"/>
</dbReference>
<accession>A0A142J8F8</accession>
<sequence>MANQLNFGTKDELDKWFLNFRQNYGLSGTYTNSFSLCTGPADLTRYLSMDPRTDKEKDAFYSQAMVDAVKYCAPLYECAWNSCNGMVTRGLKWFQDNVAITQELDNIYDKVKKAEPTISELNAYQGFAIRWREDTKYVINDLTAVAGGEVLTRYTVPNNIIFDVQVMLKDMIRRRNLALGTTPTRSNVQPEHVNFVEAWINGQTHAAALPPWGSIDKKNVGNHTLLATGLCKLMQTKDDQAINKATLRANELERMIGDADKHGLDRQVATAHLTQIRASIDEAKMMGIDKTAMMSQAANIDVPFSSYYWMHKAGVTAETFPSLSQFLFELGTQARGKEKMTRILNNTPFKWGKGLVKLFADNTFEGNRLYLHPLVLTTGRMSELGAAFGAFPVAYPGRVTEGSGHPRYILNLRTTGKNPCADTIVQLFQINRDYYPDFEAQEAIPSEHLLHQSFIGKKGPFLNVSKVKGNATNVQIVSE</sequence>
<keyword evidence="8" id="KW-0694">RNA-binding</keyword>
<keyword evidence="10" id="KW-0687">Ribonucleoprotein</keyword>
<dbReference type="GO" id="GO:1990904">
    <property type="term" value="C:ribonucleoprotein complex"/>
    <property type="evidence" value="ECO:0007669"/>
    <property type="project" value="UniProtKB-KW"/>
</dbReference>
<evidence type="ECO:0000256" key="2">
    <source>
        <dbReference type="ARBA" id="ARBA00004328"/>
    </source>
</evidence>
<evidence type="ECO:0000313" key="15">
    <source>
        <dbReference type="EMBL" id="AMT75430.1"/>
    </source>
</evidence>
<evidence type="ECO:0000256" key="9">
    <source>
        <dbReference type="ARBA" id="ARBA00023086"/>
    </source>
</evidence>
<evidence type="ECO:0000313" key="16">
    <source>
        <dbReference type="Proteomes" id="UP000096131"/>
    </source>
</evidence>